<sequence length="117" mass="12627">MALIGAGALLFTVFVSVIYGLELAAIGLCIVAPMLLLGVQYACLSRASASQGRGIVWVLASYPIRILILVIVLYVPRSFNVDVRCAALCSILVILFSMLAEAIVMVRTPHFTVDERD</sequence>
<dbReference type="PATRIC" id="fig|888050.3.peg.1601"/>
<accession>N6X2V8</accession>
<dbReference type="AlphaFoldDB" id="N6X2V8"/>
<dbReference type="STRING" id="888050.HMPREF9004_1667"/>
<name>N6X2V8_9ACTO</name>
<reference evidence="2 3" key="1">
    <citation type="submission" date="2013-03" db="EMBL/GenBank/DDBJ databases">
        <title>Reference genome for the Human Microbiome Project.</title>
        <authorList>
            <person name="Aqrawi P."/>
            <person name="Ayvaz T."/>
            <person name="Bess C."/>
            <person name="Blankenburg K."/>
            <person name="Coyle M."/>
            <person name="Deng J."/>
            <person name="Forbes L."/>
            <person name="Fowler G."/>
            <person name="Francisco L."/>
            <person name="Fu Q."/>
            <person name="Gibbs R."/>
            <person name="Gross S."/>
            <person name="Gubbala S."/>
            <person name="Hale W."/>
            <person name="Hemphill L."/>
            <person name="Highlander S."/>
            <person name="Hirani K."/>
            <person name="Jackson L."/>
            <person name="Jakkamsetti A."/>
            <person name="Javaid M."/>
            <person name="Jayaseelan J.C."/>
            <person name="Jiang H."/>
            <person name="Joshi V."/>
            <person name="Korchina V."/>
            <person name="Kovar C."/>
            <person name="Lara F."/>
            <person name="Lee S."/>
            <person name="Liu Y."/>
            <person name="Mata R."/>
            <person name="Mathew T."/>
            <person name="Munidasa M."/>
            <person name="Muzny D."/>
            <person name="Nazareth L."/>
            <person name="Ngo R."/>
            <person name="Nguyen L."/>
            <person name="Nguyen N."/>
            <person name="Okwuonu G."/>
            <person name="Ongeri F."/>
            <person name="Palculict T."/>
            <person name="Patil S."/>
            <person name="Petrosino J."/>
            <person name="Pham C."/>
            <person name="Pham P."/>
            <person name="Pu L.-L."/>
            <person name="Qin X."/>
            <person name="Qu J."/>
            <person name="Reid J."/>
            <person name="Ross M."/>
            <person name="Ruth R."/>
            <person name="Saada N."/>
            <person name="San Lucas F."/>
            <person name="Santibanez J."/>
            <person name="Shang Y."/>
            <person name="Simmons D."/>
            <person name="Song X.-Z."/>
            <person name="Tang L.-Y."/>
            <person name="Thornton R."/>
            <person name="Warren J."/>
            <person name="Weissenberger G."/>
            <person name="Wilczek-Boney K."/>
            <person name="Worley K."/>
            <person name="Youmans B."/>
            <person name="Zhang J."/>
            <person name="Zhang L."/>
            <person name="Zhao Z."/>
            <person name="Zhou C."/>
            <person name="Zhu D."/>
            <person name="Zhu Y."/>
        </authorList>
    </citation>
    <scope>NUCLEOTIDE SEQUENCE [LARGE SCALE GENOMIC DNA]</scope>
    <source>
        <strain evidence="2 3">F0333</strain>
    </source>
</reference>
<feature type="transmembrane region" description="Helical" evidence="1">
    <location>
        <begin position="81"/>
        <end position="106"/>
    </location>
</feature>
<gene>
    <name evidence="2" type="ORF">HMPREF9004_1667</name>
</gene>
<organism evidence="2 3">
    <name type="scientific">Schaalia cardiffensis F0333</name>
    <dbReference type="NCBI Taxonomy" id="888050"/>
    <lineage>
        <taxon>Bacteria</taxon>
        <taxon>Bacillati</taxon>
        <taxon>Actinomycetota</taxon>
        <taxon>Actinomycetes</taxon>
        <taxon>Actinomycetales</taxon>
        <taxon>Actinomycetaceae</taxon>
        <taxon>Schaalia</taxon>
    </lineage>
</organism>
<dbReference type="HOGENOM" id="CLU_2079672_0_0_11"/>
<feature type="transmembrane region" description="Helical" evidence="1">
    <location>
        <begin position="25"/>
        <end position="44"/>
    </location>
</feature>
<keyword evidence="1" id="KW-0472">Membrane</keyword>
<keyword evidence="3" id="KW-1185">Reference proteome</keyword>
<keyword evidence="1" id="KW-1133">Transmembrane helix</keyword>
<evidence type="ECO:0000313" key="2">
    <source>
        <dbReference type="EMBL" id="ENO17757.1"/>
    </source>
</evidence>
<evidence type="ECO:0000313" key="3">
    <source>
        <dbReference type="Proteomes" id="UP000013015"/>
    </source>
</evidence>
<protein>
    <submittedName>
        <fullName evidence="2">Uncharacterized protein</fullName>
    </submittedName>
</protein>
<feature type="transmembrane region" description="Helical" evidence="1">
    <location>
        <begin position="56"/>
        <end position="75"/>
    </location>
</feature>
<dbReference type="Proteomes" id="UP000013015">
    <property type="component" value="Unassembled WGS sequence"/>
</dbReference>
<keyword evidence="1" id="KW-0812">Transmembrane</keyword>
<dbReference type="EMBL" id="AQHZ01000024">
    <property type="protein sequence ID" value="ENO17757.1"/>
    <property type="molecule type" value="Genomic_DNA"/>
</dbReference>
<comment type="caution">
    <text evidence="2">The sequence shown here is derived from an EMBL/GenBank/DDBJ whole genome shotgun (WGS) entry which is preliminary data.</text>
</comment>
<proteinExistence type="predicted"/>
<evidence type="ECO:0000256" key="1">
    <source>
        <dbReference type="SAM" id="Phobius"/>
    </source>
</evidence>